<reference evidence="3 4" key="1">
    <citation type="submission" date="2023-07" db="EMBL/GenBank/DDBJ databases">
        <title>Sorghum-associated microbial communities from plants grown in Nebraska, USA.</title>
        <authorList>
            <person name="Schachtman D."/>
        </authorList>
    </citation>
    <scope>NUCLEOTIDE SEQUENCE [LARGE SCALE GENOMIC DNA]</scope>
    <source>
        <strain evidence="3 4">BE190</strain>
    </source>
</reference>
<evidence type="ECO:0000259" key="1">
    <source>
        <dbReference type="Pfam" id="PF00534"/>
    </source>
</evidence>
<gene>
    <name evidence="3" type="ORF">J2X05_000658</name>
</gene>
<dbReference type="SUPFAM" id="SSF53756">
    <property type="entry name" value="UDP-Glycosyltransferase/glycogen phosphorylase"/>
    <property type="match status" value="1"/>
</dbReference>
<sequence>MHALIIATKFPNTIQPWLANSTAQVVKHGGSVTIFSMTQGDQNYSSVVDEFHLTQATEYLNFDGKNKLFAIANNFLNPFNIVKSLRGLFSAPHYFSKHKSLASNFIGALVLAPHFIKRDIDIIHSHFEITGHLLLPVIRAQKAPFVITFHGLPPPGVSTIPAVMRSEYVEAADIILVNTEFAKKQYMSLGAPAEKIAIIPQGIVTSEFVFSAKPKPANAPVELLTVGRFHTDKGQQYVLQALPKLIELGYNLHYTMVGAGPERDNLEKMIVTLNLQKHVTLYTSISEQKLKEIYSRAHIFVFPSLTDKTGFHEETQGVAIQEAQASGLIVIATKTGGIPECVEDGQSAFLVEDRNPTVMADKIQWIIDNPQQWNEWQHNARQYVETHFDIDVIGKRLMKIYADTITRHQQHQG</sequence>
<dbReference type="InterPro" id="IPR001296">
    <property type="entry name" value="Glyco_trans_1"/>
</dbReference>
<name>A0ABU1UU24_9GAMM</name>
<accession>A0ABU1UU24</accession>
<dbReference type="PANTHER" id="PTHR45947:SF3">
    <property type="entry name" value="SULFOQUINOVOSYL TRANSFERASE SQD2"/>
    <property type="match status" value="1"/>
</dbReference>
<evidence type="ECO:0000313" key="4">
    <source>
        <dbReference type="Proteomes" id="UP001253595"/>
    </source>
</evidence>
<organism evidence="3 4">
    <name type="scientific">Cellvibrio fibrivorans</name>
    <dbReference type="NCBI Taxonomy" id="126350"/>
    <lineage>
        <taxon>Bacteria</taxon>
        <taxon>Pseudomonadati</taxon>
        <taxon>Pseudomonadota</taxon>
        <taxon>Gammaproteobacteria</taxon>
        <taxon>Cellvibrionales</taxon>
        <taxon>Cellvibrionaceae</taxon>
        <taxon>Cellvibrio</taxon>
    </lineage>
</organism>
<dbReference type="PANTHER" id="PTHR45947">
    <property type="entry name" value="SULFOQUINOVOSYL TRANSFERASE SQD2"/>
    <property type="match status" value="1"/>
</dbReference>
<dbReference type="Pfam" id="PF00534">
    <property type="entry name" value="Glycos_transf_1"/>
    <property type="match status" value="1"/>
</dbReference>
<dbReference type="InterPro" id="IPR050194">
    <property type="entry name" value="Glycosyltransferase_grp1"/>
</dbReference>
<dbReference type="RefSeq" id="WP_310068556.1">
    <property type="nucleotide sequence ID" value="NZ_JAVDVX010000001.1"/>
</dbReference>
<evidence type="ECO:0000313" key="3">
    <source>
        <dbReference type="EMBL" id="MDR7088655.1"/>
    </source>
</evidence>
<dbReference type="Proteomes" id="UP001253595">
    <property type="component" value="Unassembled WGS sequence"/>
</dbReference>
<evidence type="ECO:0000259" key="2">
    <source>
        <dbReference type="Pfam" id="PF13439"/>
    </source>
</evidence>
<dbReference type="CDD" id="cd03801">
    <property type="entry name" value="GT4_PimA-like"/>
    <property type="match status" value="1"/>
</dbReference>
<feature type="domain" description="Glycosyl transferase family 1" evidence="1">
    <location>
        <begin position="217"/>
        <end position="382"/>
    </location>
</feature>
<feature type="domain" description="Glycosyltransferase subfamily 4-like N-terminal" evidence="2">
    <location>
        <begin position="95"/>
        <end position="206"/>
    </location>
</feature>
<dbReference type="Gene3D" id="3.40.50.2000">
    <property type="entry name" value="Glycogen Phosphorylase B"/>
    <property type="match status" value="2"/>
</dbReference>
<dbReference type="Pfam" id="PF13439">
    <property type="entry name" value="Glyco_transf_4"/>
    <property type="match status" value="1"/>
</dbReference>
<comment type="caution">
    <text evidence="3">The sequence shown here is derived from an EMBL/GenBank/DDBJ whole genome shotgun (WGS) entry which is preliminary data.</text>
</comment>
<keyword evidence="4" id="KW-1185">Reference proteome</keyword>
<proteinExistence type="predicted"/>
<protein>
    <submittedName>
        <fullName evidence="3">Glycosyltransferase involved in cell wall biosynthesis</fullName>
    </submittedName>
</protein>
<dbReference type="EMBL" id="JAVDVX010000001">
    <property type="protein sequence ID" value="MDR7088655.1"/>
    <property type="molecule type" value="Genomic_DNA"/>
</dbReference>
<dbReference type="InterPro" id="IPR028098">
    <property type="entry name" value="Glyco_trans_4-like_N"/>
</dbReference>